<dbReference type="Gene3D" id="3.90.180.10">
    <property type="entry name" value="Medium-chain alcohol dehydrogenases, catalytic domain"/>
    <property type="match status" value="1"/>
</dbReference>
<dbReference type="GO" id="GO:0008270">
    <property type="term" value="F:zinc ion binding"/>
    <property type="evidence" value="ECO:0007669"/>
    <property type="project" value="InterPro"/>
</dbReference>
<dbReference type="NCBIfam" id="NF008024">
    <property type="entry name" value="PRK10754.1"/>
    <property type="match status" value="1"/>
</dbReference>
<dbReference type="InterPro" id="IPR013154">
    <property type="entry name" value="ADH-like_N"/>
</dbReference>
<dbReference type="Proteomes" id="UP000294963">
    <property type="component" value="Unassembled WGS sequence"/>
</dbReference>
<evidence type="ECO:0000256" key="2">
    <source>
        <dbReference type="ARBA" id="ARBA00022857"/>
    </source>
</evidence>
<accession>A0A4R1Y1Z5</accession>
<dbReference type="EMBL" id="SLVJ01000003">
    <property type="protein sequence ID" value="TCM69060.1"/>
    <property type="molecule type" value="Genomic_DNA"/>
</dbReference>
<evidence type="ECO:0000256" key="5">
    <source>
        <dbReference type="ARBA" id="ARBA00048980"/>
    </source>
</evidence>
<dbReference type="SMART" id="SM00829">
    <property type="entry name" value="PKS_ER"/>
    <property type="match status" value="1"/>
</dbReference>
<evidence type="ECO:0000313" key="8">
    <source>
        <dbReference type="Proteomes" id="UP000294963"/>
    </source>
</evidence>
<dbReference type="OrthoDB" id="9785812at2"/>
<dbReference type="Gene3D" id="3.40.50.720">
    <property type="entry name" value="NAD(P)-binding Rossmann-like Domain"/>
    <property type="match status" value="1"/>
</dbReference>
<name>A0A4R1Y1Z5_ACICA</name>
<dbReference type="SUPFAM" id="SSF51735">
    <property type="entry name" value="NAD(P)-binding Rossmann-fold domains"/>
    <property type="match status" value="1"/>
</dbReference>
<keyword evidence="8" id="KW-1185">Reference proteome</keyword>
<evidence type="ECO:0000259" key="6">
    <source>
        <dbReference type="SMART" id="SM00829"/>
    </source>
</evidence>
<sequence>MTIAKAVRFYAPGTPEQLRYEDVEVGEPGPGEVRLRHVAVGLNYADTYFRNGTYPIPMPNGMGVEAAGVVEAVGEGVTQVVVGDRVTYTGFLNTLGAYSTERLIVANALIKLPDAISCETAAAMTMRGLTSAYLMRRIYDFKAGDTILLHAAAGGVGLIVSQWAKLLGLTVIGTTSSEAKAAVARAHGCDHVINYSHENVAERVREITQGVGVNVVFDSVGKDTFMSSLDSLKRRGLLVCVGTASGPIPAFDPVLLAMKGSLFVTRPALADYIADPAEKTALANELFDHVSNGRIKIEINQRYDLKDAVQAHQDLEARRTTGSSIFVI</sequence>
<dbReference type="PANTHER" id="PTHR48106">
    <property type="entry name" value="QUINONE OXIDOREDUCTASE PIG3-RELATED"/>
    <property type="match status" value="1"/>
</dbReference>
<dbReference type="InterPro" id="IPR011032">
    <property type="entry name" value="GroES-like_sf"/>
</dbReference>
<evidence type="ECO:0000256" key="3">
    <source>
        <dbReference type="ARBA" id="ARBA00023002"/>
    </source>
</evidence>
<dbReference type="Pfam" id="PF08240">
    <property type="entry name" value="ADH_N"/>
    <property type="match status" value="1"/>
</dbReference>
<organism evidence="7 8">
    <name type="scientific">Acinetobacter calcoaceticus</name>
    <dbReference type="NCBI Taxonomy" id="471"/>
    <lineage>
        <taxon>Bacteria</taxon>
        <taxon>Pseudomonadati</taxon>
        <taxon>Pseudomonadota</taxon>
        <taxon>Gammaproteobacteria</taxon>
        <taxon>Moraxellales</taxon>
        <taxon>Moraxellaceae</taxon>
        <taxon>Acinetobacter</taxon>
        <taxon>Acinetobacter calcoaceticus/baumannii complex</taxon>
    </lineage>
</organism>
<evidence type="ECO:0000256" key="4">
    <source>
        <dbReference type="ARBA" id="ARBA00038919"/>
    </source>
</evidence>
<dbReference type="GO" id="GO:0003960">
    <property type="term" value="F:quinone reductase (NADPH) activity"/>
    <property type="evidence" value="ECO:0007669"/>
    <property type="project" value="UniProtKB-EC"/>
</dbReference>
<dbReference type="InterPro" id="IPR047618">
    <property type="entry name" value="QOR-like"/>
</dbReference>
<protein>
    <recommendedName>
        <fullName evidence="4">NADPH:quinone reductase</fullName>
        <ecNumber evidence="4">1.6.5.5</ecNumber>
    </recommendedName>
</protein>
<evidence type="ECO:0000256" key="1">
    <source>
        <dbReference type="ARBA" id="ARBA00010371"/>
    </source>
</evidence>
<feature type="domain" description="Enoyl reductase (ER)" evidence="6">
    <location>
        <begin position="13"/>
        <end position="326"/>
    </location>
</feature>
<dbReference type="Pfam" id="PF00107">
    <property type="entry name" value="ADH_zinc_N"/>
    <property type="match status" value="1"/>
</dbReference>
<dbReference type="InterPro" id="IPR013149">
    <property type="entry name" value="ADH-like_C"/>
</dbReference>
<dbReference type="FunFam" id="3.40.50.720:FF:000053">
    <property type="entry name" value="Quinone oxidoreductase 1"/>
    <property type="match status" value="1"/>
</dbReference>
<dbReference type="InterPro" id="IPR020843">
    <property type="entry name" value="ER"/>
</dbReference>
<reference evidence="7 8" key="1">
    <citation type="submission" date="2019-03" db="EMBL/GenBank/DDBJ databases">
        <title>Genomic analyses of the natural microbiome of Caenorhabditis elegans.</title>
        <authorList>
            <person name="Samuel B."/>
        </authorList>
    </citation>
    <scope>NUCLEOTIDE SEQUENCE [LARGE SCALE GENOMIC DNA]</scope>
    <source>
        <strain evidence="7 8">JUb89</strain>
    </source>
</reference>
<comment type="catalytic activity">
    <reaction evidence="5">
        <text>2 a quinone + NADPH + H(+) = 2 a 1,4-benzosemiquinone + NADP(+)</text>
        <dbReference type="Rhea" id="RHEA:14269"/>
        <dbReference type="ChEBI" id="CHEBI:15378"/>
        <dbReference type="ChEBI" id="CHEBI:57783"/>
        <dbReference type="ChEBI" id="CHEBI:58349"/>
        <dbReference type="ChEBI" id="CHEBI:132124"/>
        <dbReference type="ChEBI" id="CHEBI:134225"/>
        <dbReference type="EC" id="1.6.5.5"/>
    </reaction>
</comment>
<dbReference type="AlphaFoldDB" id="A0A4R1Y1Z5"/>
<dbReference type="GO" id="GO:0005829">
    <property type="term" value="C:cytosol"/>
    <property type="evidence" value="ECO:0007669"/>
    <property type="project" value="TreeGrafter"/>
</dbReference>
<proteinExistence type="inferred from homology"/>
<dbReference type="EC" id="1.6.5.5" evidence="4"/>
<dbReference type="InterPro" id="IPR036291">
    <property type="entry name" value="NAD(P)-bd_dom_sf"/>
</dbReference>
<dbReference type="CDD" id="cd05286">
    <property type="entry name" value="QOR2"/>
    <property type="match status" value="1"/>
</dbReference>
<dbReference type="GO" id="GO:0035925">
    <property type="term" value="F:mRNA 3'-UTR AU-rich region binding"/>
    <property type="evidence" value="ECO:0007669"/>
    <property type="project" value="TreeGrafter"/>
</dbReference>
<gene>
    <name evidence="7" type="ORF">EC844_1033</name>
</gene>
<keyword evidence="3" id="KW-0560">Oxidoreductase</keyword>
<dbReference type="SUPFAM" id="SSF50129">
    <property type="entry name" value="GroES-like"/>
    <property type="match status" value="1"/>
</dbReference>
<dbReference type="InterPro" id="IPR002364">
    <property type="entry name" value="Quin_OxRdtase/zeta-crystal_CS"/>
</dbReference>
<keyword evidence="2" id="KW-0521">NADP</keyword>
<dbReference type="GO" id="GO:0070402">
    <property type="term" value="F:NADPH binding"/>
    <property type="evidence" value="ECO:0007669"/>
    <property type="project" value="TreeGrafter"/>
</dbReference>
<dbReference type="PROSITE" id="PS01162">
    <property type="entry name" value="QOR_ZETA_CRYSTAL"/>
    <property type="match status" value="1"/>
</dbReference>
<evidence type="ECO:0000313" key="7">
    <source>
        <dbReference type="EMBL" id="TCM69060.1"/>
    </source>
</evidence>
<comment type="similarity">
    <text evidence="1">Belongs to the zinc-containing alcohol dehydrogenase family. Quinone oxidoreductase subfamily.</text>
</comment>
<dbReference type="PANTHER" id="PTHR48106:SF13">
    <property type="entry name" value="QUINONE OXIDOREDUCTASE-RELATED"/>
    <property type="match status" value="1"/>
</dbReference>
<comment type="caution">
    <text evidence="7">The sequence shown here is derived from an EMBL/GenBank/DDBJ whole genome shotgun (WGS) entry which is preliminary data.</text>
</comment>